<feature type="coiled-coil region" evidence="7">
    <location>
        <begin position="541"/>
        <end position="568"/>
    </location>
</feature>
<dbReference type="RefSeq" id="WP_201921237.1">
    <property type="nucleotide sequence ID" value="NZ_JAERQG010000002.1"/>
</dbReference>
<dbReference type="GO" id="GO:0005524">
    <property type="term" value="F:ATP binding"/>
    <property type="evidence" value="ECO:0007669"/>
    <property type="project" value="UniProtKB-KW"/>
</dbReference>
<evidence type="ECO:0000259" key="8">
    <source>
        <dbReference type="PROSITE" id="PS50109"/>
    </source>
</evidence>
<keyword evidence="7" id="KW-0175">Coiled coil</keyword>
<dbReference type="InterPro" id="IPR036890">
    <property type="entry name" value="HATPase_C_sf"/>
</dbReference>
<keyword evidence="4" id="KW-0547">Nucleotide-binding</keyword>
<dbReference type="InterPro" id="IPR005467">
    <property type="entry name" value="His_kinase_dom"/>
</dbReference>
<gene>
    <name evidence="9" type="ORF">JKP34_11345</name>
</gene>
<dbReference type="InterPro" id="IPR004358">
    <property type="entry name" value="Sig_transdc_His_kin-like_C"/>
</dbReference>
<evidence type="ECO:0000256" key="3">
    <source>
        <dbReference type="ARBA" id="ARBA00022679"/>
    </source>
</evidence>
<dbReference type="PROSITE" id="PS50109">
    <property type="entry name" value="HIS_KIN"/>
    <property type="match status" value="1"/>
</dbReference>
<evidence type="ECO:0000256" key="4">
    <source>
        <dbReference type="ARBA" id="ARBA00022741"/>
    </source>
</evidence>
<dbReference type="EC" id="2.7.13.3" evidence="2"/>
<comment type="catalytic activity">
    <reaction evidence="1">
        <text>ATP + protein L-histidine = ADP + protein N-phospho-L-histidine.</text>
        <dbReference type="EC" id="2.7.13.3"/>
    </reaction>
</comment>
<protein>
    <recommendedName>
        <fullName evidence="2">histidine kinase</fullName>
        <ecNumber evidence="2">2.7.13.3</ecNumber>
    </recommendedName>
</protein>
<evidence type="ECO:0000313" key="10">
    <source>
        <dbReference type="Proteomes" id="UP000642920"/>
    </source>
</evidence>
<dbReference type="GO" id="GO:0004673">
    <property type="term" value="F:protein histidine kinase activity"/>
    <property type="evidence" value="ECO:0007669"/>
    <property type="project" value="UniProtKB-EC"/>
</dbReference>
<dbReference type="Pfam" id="PF13589">
    <property type="entry name" value="HATPase_c_3"/>
    <property type="match status" value="1"/>
</dbReference>
<evidence type="ECO:0000256" key="6">
    <source>
        <dbReference type="ARBA" id="ARBA00022840"/>
    </source>
</evidence>
<dbReference type="AlphaFoldDB" id="A0A937AHW5"/>
<dbReference type="PRINTS" id="PR00344">
    <property type="entry name" value="BCTRLSENSOR"/>
</dbReference>
<dbReference type="Gene3D" id="3.30.565.10">
    <property type="entry name" value="Histidine kinase-like ATPase, C-terminal domain"/>
    <property type="match status" value="2"/>
</dbReference>
<keyword evidence="5" id="KW-0418">Kinase</keyword>
<sequence>MKFTYNPRIIRHLGYELITTDEVAITELIKNSYDAKASNVSIQFLSGFDRIDKARLTQPIPEVLYEIFNNTSLNGLIIVEDDGVGMNYKKLQEGFFEVGSTVKKEQREKAKDGDEIVLGDKGIGRLAAQRIAPTLIVETSTENSTIVNIVKVSWKDFIYNDEFDAPEWVSNRTTNSSYTRLWLLGTEDNPVQIDKYYEQREVFEIEDLFGNKGRSLGNSLFVKDELQSALSFLYSPFEQKKSSINLELSADSVGIILDFNYHALNVAESIHSFNTELVLDKEGIPKDLKFNLEMKLRPWFVERIHHRELGKVLYQDWKKNSKEYKNFLLKYKDHYSKNLREVFFLSELIKNWKKKAEKNNRIFPEDFENLLIKIAPIKGEIHTYKRDNTLMSMARRSAVDNNYIKDSIGVNYDIRPFLDANNGIKLYRNGYRVATIGNKNNDWLELQQKRTTGQQFYRFELGNVIGFININDPKQNYIYETSSREHLTQNVYADSLQIVLSEILEIFSPGYTKTAVELTKNFLDLEGWLPENTDEQIQDEVDKSKEILSAAKKNLAAIQEAISAIKDNIDLDTDDKIKSVKKVFEKLEPATLNFEKNLNDTQWSLKSANQLLEATKQHQIRIKTEAYNNYKLMANGLVTEIITHELHSLLSSSEEESEKYDEHFNMIENHLLDNEDFKINNSHFLPIKNKFNHLYKRMGDLDKFYSFLEKTFITNEGNRALIPTDVKEELAIIVERFKFRLNRHKVDVDISSVSNTWEVPKGALLHVFYNLIDNSIYWIRQRQKLAKKDNIYIQSGGDKITIKTTSSNTIQLEDTGIGVLEKYQHTLFNELVSGRENGGRGMGLYIVRQFLKSFGGEIELLPITNIYGNRYIFELRMQNSLEEDE</sequence>
<dbReference type="PANTHER" id="PTHR44936">
    <property type="entry name" value="SENSOR PROTEIN CREC"/>
    <property type="match status" value="1"/>
</dbReference>
<name>A0A937AHW5_9BACT</name>
<dbReference type="PANTHER" id="PTHR44936:SF10">
    <property type="entry name" value="SENSOR PROTEIN RSTB"/>
    <property type="match status" value="1"/>
</dbReference>
<dbReference type="InterPro" id="IPR050980">
    <property type="entry name" value="2C_sensor_his_kinase"/>
</dbReference>
<dbReference type="InterPro" id="IPR003594">
    <property type="entry name" value="HATPase_dom"/>
</dbReference>
<organism evidence="9 10">
    <name type="scientific">Marivirga atlantica</name>
    <dbReference type="NCBI Taxonomy" id="1548457"/>
    <lineage>
        <taxon>Bacteria</taxon>
        <taxon>Pseudomonadati</taxon>
        <taxon>Bacteroidota</taxon>
        <taxon>Cytophagia</taxon>
        <taxon>Cytophagales</taxon>
        <taxon>Marivirgaceae</taxon>
        <taxon>Marivirga</taxon>
    </lineage>
</organism>
<dbReference type="Proteomes" id="UP000642920">
    <property type="component" value="Unassembled WGS sequence"/>
</dbReference>
<dbReference type="EMBL" id="JAERQG010000002">
    <property type="protein sequence ID" value="MBL0765849.1"/>
    <property type="molecule type" value="Genomic_DNA"/>
</dbReference>
<dbReference type="SMART" id="SM00387">
    <property type="entry name" value="HATPase_c"/>
    <property type="match status" value="1"/>
</dbReference>
<keyword evidence="3" id="KW-0808">Transferase</keyword>
<keyword evidence="10" id="KW-1185">Reference proteome</keyword>
<reference evidence="9" key="1">
    <citation type="submission" date="2021-01" db="EMBL/GenBank/DDBJ databases">
        <title>Marivirga sp. nov., isolated from intertidal surface sediments.</title>
        <authorList>
            <person name="Zhang M."/>
        </authorList>
    </citation>
    <scope>NUCLEOTIDE SEQUENCE</scope>
    <source>
        <strain evidence="9">SM1354</strain>
    </source>
</reference>
<accession>A0A937AHW5</accession>
<comment type="caution">
    <text evidence="9">The sequence shown here is derived from an EMBL/GenBank/DDBJ whole genome shotgun (WGS) entry which is preliminary data.</text>
</comment>
<evidence type="ECO:0000256" key="7">
    <source>
        <dbReference type="SAM" id="Coils"/>
    </source>
</evidence>
<keyword evidence="6 9" id="KW-0067">ATP-binding</keyword>
<dbReference type="Pfam" id="PF02518">
    <property type="entry name" value="HATPase_c"/>
    <property type="match status" value="1"/>
</dbReference>
<evidence type="ECO:0000256" key="5">
    <source>
        <dbReference type="ARBA" id="ARBA00022777"/>
    </source>
</evidence>
<evidence type="ECO:0000256" key="2">
    <source>
        <dbReference type="ARBA" id="ARBA00012438"/>
    </source>
</evidence>
<evidence type="ECO:0000313" key="9">
    <source>
        <dbReference type="EMBL" id="MBL0765849.1"/>
    </source>
</evidence>
<proteinExistence type="predicted"/>
<feature type="domain" description="Histidine kinase" evidence="8">
    <location>
        <begin position="764"/>
        <end position="879"/>
    </location>
</feature>
<evidence type="ECO:0000256" key="1">
    <source>
        <dbReference type="ARBA" id="ARBA00000085"/>
    </source>
</evidence>
<dbReference type="SUPFAM" id="SSF55874">
    <property type="entry name" value="ATPase domain of HSP90 chaperone/DNA topoisomerase II/histidine kinase"/>
    <property type="match status" value="2"/>
</dbReference>